<keyword evidence="4" id="KW-1185">Reference proteome</keyword>
<dbReference type="PANTHER" id="PTHR11795">
    <property type="entry name" value="BRANCHED-CHAIN AMINO ACID TRANSPORT SYSTEM PERMEASE PROTEIN LIVH"/>
    <property type="match status" value="1"/>
</dbReference>
<feature type="transmembrane region" description="Helical" evidence="2">
    <location>
        <begin position="61"/>
        <end position="79"/>
    </location>
</feature>
<evidence type="ECO:0000313" key="3">
    <source>
        <dbReference type="EMBL" id="MCI2284017.1"/>
    </source>
</evidence>
<protein>
    <recommendedName>
        <fullName evidence="5">Branched-chain amino acid ABC transporter permease</fullName>
    </recommendedName>
</protein>
<sequence>MVNGVSDSLSIMGIKVFPTVILGGLDSIVGAIVGGITIGVLENVAEFFDSQYLHVGNMYDIAPFYVLLIILWFKPYGLFGTKDIERI</sequence>
<name>A0ABS9X186_9GAMM</name>
<keyword evidence="2" id="KW-0812">Transmembrane</keyword>
<accession>A0ABS9X186</accession>
<keyword evidence="2" id="KW-1133">Transmembrane helix</keyword>
<evidence type="ECO:0000313" key="4">
    <source>
        <dbReference type="Proteomes" id="UP001139646"/>
    </source>
</evidence>
<dbReference type="EMBL" id="JAKKSL010000002">
    <property type="protein sequence ID" value="MCI2284017.1"/>
    <property type="molecule type" value="Genomic_DNA"/>
</dbReference>
<keyword evidence="1" id="KW-0813">Transport</keyword>
<evidence type="ECO:0000256" key="2">
    <source>
        <dbReference type="SAM" id="Phobius"/>
    </source>
</evidence>
<dbReference type="Proteomes" id="UP001139646">
    <property type="component" value="Unassembled WGS sequence"/>
</dbReference>
<evidence type="ECO:0008006" key="5">
    <source>
        <dbReference type="Google" id="ProtNLM"/>
    </source>
</evidence>
<dbReference type="PANTHER" id="PTHR11795:SF451">
    <property type="entry name" value="ABC TRANSPORTER PERMEASE PROTEIN"/>
    <property type="match status" value="1"/>
</dbReference>
<feature type="transmembrane region" description="Helical" evidence="2">
    <location>
        <begin position="20"/>
        <end position="41"/>
    </location>
</feature>
<dbReference type="InterPro" id="IPR052157">
    <property type="entry name" value="BCAA_transport_permease"/>
</dbReference>
<reference evidence="3" key="1">
    <citation type="submission" date="2022-01" db="EMBL/GenBank/DDBJ databases">
        <title>Colwellia maritima, isolated from seawater.</title>
        <authorList>
            <person name="Kristyanto S."/>
            <person name="Jung J."/>
            <person name="Jeon C.O."/>
        </authorList>
    </citation>
    <scope>NUCLEOTIDE SEQUENCE</scope>
    <source>
        <strain evidence="3">MSW7</strain>
    </source>
</reference>
<proteinExistence type="predicted"/>
<keyword evidence="2" id="KW-0472">Membrane</keyword>
<organism evidence="3 4">
    <name type="scientific">Colwellia maritima</name>
    <dbReference type="NCBI Taxonomy" id="2912588"/>
    <lineage>
        <taxon>Bacteria</taxon>
        <taxon>Pseudomonadati</taxon>
        <taxon>Pseudomonadota</taxon>
        <taxon>Gammaproteobacteria</taxon>
        <taxon>Alteromonadales</taxon>
        <taxon>Colwelliaceae</taxon>
        <taxon>Colwellia</taxon>
    </lineage>
</organism>
<comment type="caution">
    <text evidence="3">The sequence shown here is derived from an EMBL/GenBank/DDBJ whole genome shotgun (WGS) entry which is preliminary data.</text>
</comment>
<gene>
    <name evidence="3" type="ORF">L3081_12165</name>
</gene>
<evidence type="ECO:0000256" key="1">
    <source>
        <dbReference type="ARBA" id="ARBA00022448"/>
    </source>
</evidence>